<accession>V5FDS7</accession>
<protein>
    <recommendedName>
        <fullName evidence="5">Succinylglutamate desuccinylase</fullName>
        <ecNumber evidence="5">3.5.1.96</ecNumber>
    </recommendedName>
</protein>
<dbReference type="SUPFAM" id="SSF53187">
    <property type="entry name" value="Zn-dependent exopeptidases"/>
    <property type="match status" value="1"/>
</dbReference>
<dbReference type="HAMAP" id="MF_00767">
    <property type="entry name" value="Arg_catab_AstE"/>
    <property type="match status" value="1"/>
</dbReference>
<dbReference type="GO" id="GO:0008270">
    <property type="term" value="F:zinc ion binding"/>
    <property type="evidence" value="ECO:0007669"/>
    <property type="project" value="UniProtKB-UniRule"/>
</dbReference>
<dbReference type="Proteomes" id="UP000017800">
    <property type="component" value="Unassembled WGS sequence"/>
</dbReference>
<feature type="binding site" evidence="5">
    <location>
        <position position="164"/>
    </location>
    <ligand>
        <name>Zn(2+)</name>
        <dbReference type="ChEBI" id="CHEBI:29105"/>
    </ligand>
</feature>
<comment type="pathway">
    <text evidence="5">Amino-acid degradation; L-arginine degradation via AST pathway; L-glutamate and succinate from L-arginine: step 5/5.</text>
</comment>
<feature type="active site" evidence="5">
    <location>
        <position position="228"/>
    </location>
</feature>
<keyword evidence="1 5" id="KW-0056">Arginine metabolism</keyword>
<comment type="similarity">
    <text evidence="5">Belongs to the AspA/AstE family. Succinylglutamate desuccinylase subfamily.</text>
</comment>
<dbReference type="Pfam" id="PF24827">
    <property type="entry name" value="AstE_AspA_cat"/>
    <property type="match status" value="1"/>
</dbReference>
<dbReference type="AlphaFoldDB" id="V5FDS7"/>
<dbReference type="PANTHER" id="PTHR15162">
    <property type="entry name" value="ASPARTOACYLASE"/>
    <property type="match status" value="1"/>
</dbReference>
<comment type="cofactor">
    <cofactor evidence="5">
        <name>Zn(2+)</name>
        <dbReference type="ChEBI" id="CHEBI:29105"/>
    </cofactor>
    <text evidence="5">Binds 1 zinc ion per subunit.</text>
</comment>
<gene>
    <name evidence="5 8" type="primary">astE</name>
    <name evidence="8" type="ORF">VHA01S_028_00070</name>
</gene>
<feature type="domain" description="AstE/AspA barrel-sandwich hybrid" evidence="6">
    <location>
        <begin position="268"/>
        <end position="341"/>
    </location>
</feature>
<keyword evidence="3 5" id="KW-0378">Hydrolase</keyword>
<dbReference type="EMBL" id="BAUJ01000028">
    <property type="protein sequence ID" value="GAD89808.1"/>
    <property type="molecule type" value="Genomic_DNA"/>
</dbReference>
<evidence type="ECO:0000313" key="9">
    <source>
        <dbReference type="Proteomes" id="UP000017800"/>
    </source>
</evidence>
<feature type="binding site" evidence="5">
    <location>
        <position position="75"/>
    </location>
    <ligand>
        <name>Zn(2+)</name>
        <dbReference type="ChEBI" id="CHEBI:29105"/>
    </ligand>
</feature>
<organism evidence="8 9">
    <name type="scientific">Vibrio halioticoli NBRC 102217</name>
    <dbReference type="NCBI Taxonomy" id="1219072"/>
    <lineage>
        <taxon>Bacteria</taxon>
        <taxon>Pseudomonadati</taxon>
        <taxon>Pseudomonadota</taxon>
        <taxon>Gammaproteobacteria</taxon>
        <taxon>Vibrionales</taxon>
        <taxon>Vibrionaceae</taxon>
        <taxon>Vibrio</taxon>
    </lineage>
</organism>
<dbReference type="InterPro" id="IPR016681">
    <property type="entry name" value="SuccinylGlu_desuccinylase"/>
</dbReference>
<dbReference type="InterPro" id="IPR007036">
    <property type="entry name" value="Aste_AspA_hybrid_dom"/>
</dbReference>
<dbReference type="NCBIfam" id="NF003706">
    <property type="entry name" value="PRK05324.1"/>
    <property type="match status" value="1"/>
</dbReference>
<dbReference type="GO" id="GO:0009017">
    <property type="term" value="F:succinylglutamate desuccinylase activity"/>
    <property type="evidence" value="ECO:0007669"/>
    <property type="project" value="UniProtKB-EC"/>
</dbReference>
<reference evidence="8 9" key="2">
    <citation type="submission" date="2013-11" db="EMBL/GenBank/DDBJ databases">
        <title>Whole genome shotgun sequence of Vibrio halioticoli NBRC 102217.</title>
        <authorList>
            <person name="Isaki S."/>
            <person name="Kimura A."/>
            <person name="Ohji S."/>
            <person name="Hosoyama A."/>
            <person name="Fujita N."/>
            <person name="Hashimoto M."/>
            <person name="Hosoyama Y."/>
            <person name="Yamazoe A."/>
        </authorList>
    </citation>
    <scope>NUCLEOTIDE SEQUENCE [LARGE SCALE GENOMIC DNA]</scope>
    <source>
        <strain evidence="8 9">NBRC 102217</strain>
    </source>
</reference>
<name>V5FDS7_9VIBR</name>
<dbReference type="RefSeq" id="WP_023404170.1">
    <property type="nucleotide sequence ID" value="NZ_BAUJ01000028.1"/>
</dbReference>
<feature type="binding site" evidence="5">
    <location>
        <position position="72"/>
    </location>
    <ligand>
        <name>Zn(2+)</name>
        <dbReference type="ChEBI" id="CHEBI:29105"/>
    </ligand>
</feature>
<comment type="caution">
    <text evidence="8">The sequence shown here is derived from an EMBL/GenBank/DDBJ whole genome shotgun (WGS) entry which is preliminary data.</text>
</comment>
<dbReference type="InterPro" id="IPR055438">
    <property type="entry name" value="AstE_AspA_cat"/>
</dbReference>
<evidence type="ECO:0000259" key="7">
    <source>
        <dbReference type="Pfam" id="PF24827"/>
    </source>
</evidence>
<feature type="domain" description="Succinylglutamate desuccinylase/Aspartoacylase catalytic" evidence="7">
    <location>
        <begin position="63"/>
        <end position="253"/>
    </location>
</feature>
<keyword evidence="2 5" id="KW-0479">Metal-binding</keyword>
<evidence type="ECO:0000256" key="5">
    <source>
        <dbReference type="HAMAP-Rule" id="MF_00767"/>
    </source>
</evidence>
<dbReference type="PANTHER" id="PTHR15162:SF7">
    <property type="entry name" value="SUCCINYLGLUTAMATE DESUCCINYLASE"/>
    <property type="match status" value="1"/>
</dbReference>
<dbReference type="EC" id="3.5.1.96" evidence="5"/>
<evidence type="ECO:0000256" key="2">
    <source>
        <dbReference type="ARBA" id="ARBA00022723"/>
    </source>
</evidence>
<dbReference type="GO" id="GO:0016788">
    <property type="term" value="F:hydrolase activity, acting on ester bonds"/>
    <property type="evidence" value="ECO:0007669"/>
    <property type="project" value="UniProtKB-UniRule"/>
</dbReference>
<evidence type="ECO:0000256" key="4">
    <source>
        <dbReference type="ARBA" id="ARBA00022833"/>
    </source>
</evidence>
<sequence>MAKTLFESSFLQETLQSNPNSPRDITLGNGVKMELLQTGILQITPALSRQNECVKQSGGRNSKHIVISSAIHGNETAPIEMVDTLASLIEEQQLTPVHHLLLIIAHPQSIVAEQRFIDTNLNRLFGEQSYPESLELAIADDLKACVSRFWLGTSMQARWHLDMHCSIRASKHYTFSIIPQSPYATRSKEFIEFMQRGRIEALLLSDEPSSTFSWYSASKFGAQAATVELGQVAKFGCNDKQKLREFNQALINLIQCEPSELIRAEDSAMIFYEVNCSIYRQHQEFELYFDKALANFSSFAINEVLGKDGNQLLSMPIEQGRIVFPNANVELKQRAALIVKPCATHYVDEQLTIIN</sequence>
<dbReference type="Pfam" id="PF04952">
    <property type="entry name" value="AstE_AspA_hybrid"/>
    <property type="match status" value="1"/>
</dbReference>
<comment type="catalytic activity">
    <reaction evidence="5">
        <text>N-succinyl-L-glutamate + H2O = L-glutamate + succinate</text>
        <dbReference type="Rhea" id="RHEA:15169"/>
        <dbReference type="ChEBI" id="CHEBI:15377"/>
        <dbReference type="ChEBI" id="CHEBI:29985"/>
        <dbReference type="ChEBI" id="CHEBI:30031"/>
        <dbReference type="ChEBI" id="CHEBI:58763"/>
        <dbReference type="EC" id="3.5.1.96"/>
    </reaction>
</comment>
<evidence type="ECO:0000313" key="8">
    <source>
        <dbReference type="EMBL" id="GAD89808.1"/>
    </source>
</evidence>
<dbReference type="eggNOG" id="COG2988">
    <property type="taxonomic scope" value="Bacteria"/>
</dbReference>
<evidence type="ECO:0000259" key="6">
    <source>
        <dbReference type="Pfam" id="PF04952"/>
    </source>
</evidence>
<keyword evidence="9" id="KW-1185">Reference proteome</keyword>
<dbReference type="Gene3D" id="3.40.630.10">
    <property type="entry name" value="Zn peptidases"/>
    <property type="match status" value="1"/>
</dbReference>
<comment type="function">
    <text evidence="5">Transforms N(2)-succinylglutamate into succinate and glutamate.</text>
</comment>
<dbReference type="UniPathway" id="UPA00185">
    <property type="reaction ID" value="UER00283"/>
</dbReference>
<dbReference type="GO" id="GO:0019545">
    <property type="term" value="P:L-arginine catabolic process to succinate"/>
    <property type="evidence" value="ECO:0007669"/>
    <property type="project" value="UniProtKB-UniRule"/>
</dbReference>
<dbReference type="GO" id="GO:0019544">
    <property type="term" value="P:L-arginine catabolic process to L-glutamate"/>
    <property type="evidence" value="ECO:0007669"/>
    <property type="project" value="UniProtKB-UniRule"/>
</dbReference>
<evidence type="ECO:0000256" key="1">
    <source>
        <dbReference type="ARBA" id="ARBA00022503"/>
    </source>
</evidence>
<proteinExistence type="inferred from homology"/>
<dbReference type="InterPro" id="IPR050178">
    <property type="entry name" value="AspA/AstE_fam"/>
</dbReference>
<keyword evidence="4 5" id="KW-0862">Zinc</keyword>
<dbReference type="OrthoDB" id="5290473at2"/>
<evidence type="ECO:0000256" key="3">
    <source>
        <dbReference type="ARBA" id="ARBA00022801"/>
    </source>
</evidence>
<reference evidence="8 9" key="1">
    <citation type="submission" date="2013-10" db="EMBL/GenBank/DDBJ databases">
        <authorList>
            <person name="Ichikawa N."/>
            <person name="Kimura A."/>
            <person name="Ohji S."/>
            <person name="Hosoyama A."/>
            <person name="Fujita N."/>
        </authorList>
    </citation>
    <scope>NUCLEOTIDE SEQUENCE [LARGE SCALE GENOMIC DNA]</scope>
    <source>
        <strain evidence="8 9">NBRC 102217</strain>
    </source>
</reference>